<dbReference type="Gene3D" id="1.10.630.10">
    <property type="entry name" value="Cytochrome P450"/>
    <property type="match status" value="1"/>
</dbReference>
<protein>
    <submittedName>
        <fullName evidence="9">Cytochrome P450</fullName>
    </submittedName>
</protein>
<dbReference type="GO" id="GO:0004497">
    <property type="term" value="F:monooxygenase activity"/>
    <property type="evidence" value="ECO:0007669"/>
    <property type="project" value="UniProtKB-KW"/>
</dbReference>
<name>A0A3R8VFS6_9PSEU</name>
<evidence type="ECO:0000313" key="9">
    <source>
        <dbReference type="EMBL" id="RRO16693.1"/>
    </source>
</evidence>
<comment type="similarity">
    <text evidence="2">Belongs to the cytochrome P450 family.</text>
</comment>
<dbReference type="OrthoDB" id="5500002at2"/>
<reference evidence="9 10" key="1">
    <citation type="submission" date="2018-11" db="EMBL/GenBank/DDBJ databases">
        <title>Saccharopolyspora rhizosphaerae sp. nov., an actinomycete isolated from rhizosphere soil in Thailand.</title>
        <authorList>
            <person name="Intra B."/>
            <person name="Euanorasetr J."/>
            <person name="Take A."/>
            <person name="Inahashi Y."/>
            <person name="Mori M."/>
            <person name="Panbangred W."/>
            <person name="Matsumoto A."/>
        </authorList>
    </citation>
    <scope>NUCLEOTIDE SEQUENCE [LARGE SCALE GENOMIC DNA]</scope>
    <source>
        <strain evidence="9 10">H219</strain>
    </source>
</reference>
<sequence>MGCPLAIDPLVRDLDGETHALREAGPLTRIDLLGAPAWAVTGQTEARRLLNDPRLVKTIARWREWRSGAVTRGWPLIGMVDPGRSMFTVDGPEHRKLRAKTAQAITPRRLERLRPVIDDVTARLLADLPAEGTVDVKARFAAPLPMTVVSVLMGVDAELRPRQHELWSAFFSLRTPQDERLAAIAELNDVFTRMVRARARQPADDLTSALLRPDGGEPLSEEEVVGNLSAMVAAGHETTVSLIVNAVRALMANPDQLRQVLDGEITWSAVLEETLRWDPPVTHLLMRFATEDIAIGDTTIGEGEGVVMSYRAIGRDRREHGPDADVFDPTRPTRAKHTTFGHGPHICSGAALAKLEASTALPALFGRYPQLRLAVPDAELRHRPVLTQNDLEALPVLLGDPA</sequence>
<dbReference type="GO" id="GO:0005506">
    <property type="term" value="F:iron ion binding"/>
    <property type="evidence" value="ECO:0007669"/>
    <property type="project" value="InterPro"/>
</dbReference>
<dbReference type="RefSeq" id="WP_125090587.1">
    <property type="nucleotide sequence ID" value="NZ_RSAA01000011.1"/>
</dbReference>
<keyword evidence="4" id="KW-0349">Heme</keyword>
<dbReference type="InterPro" id="IPR002397">
    <property type="entry name" value="Cyt_P450_B"/>
</dbReference>
<dbReference type="PANTHER" id="PTHR46696">
    <property type="entry name" value="P450, PUTATIVE (EUROFUNG)-RELATED"/>
    <property type="match status" value="1"/>
</dbReference>
<evidence type="ECO:0000256" key="8">
    <source>
        <dbReference type="ARBA" id="ARBA00023033"/>
    </source>
</evidence>
<keyword evidence="3" id="KW-0963">Cytoplasm</keyword>
<dbReference type="Proteomes" id="UP000274515">
    <property type="component" value="Unassembled WGS sequence"/>
</dbReference>
<keyword evidence="6" id="KW-0560">Oxidoreductase</keyword>
<dbReference type="CDD" id="cd11029">
    <property type="entry name" value="CYP107-like"/>
    <property type="match status" value="1"/>
</dbReference>
<evidence type="ECO:0000256" key="1">
    <source>
        <dbReference type="ARBA" id="ARBA00004496"/>
    </source>
</evidence>
<evidence type="ECO:0000256" key="2">
    <source>
        <dbReference type="ARBA" id="ARBA00010617"/>
    </source>
</evidence>
<gene>
    <name evidence="9" type="ORF">EIL87_12800</name>
</gene>
<dbReference type="Pfam" id="PF00067">
    <property type="entry name" value="p450"/>
    <property type="match status" value="1"/>
</dbReference>
<dbReference type="InterPro" id="IPR001128">
    <property type="entry name" value="Cyt_P450"/>
</dbReference>
<evidence type="ECO:0000313" key="10">
    <source>
        <dbReference type="Proteomes" id="UP000274515"/>
    </source>
</evidence>
<dbReference type="PRINTS" id="PR00359">
    <property type="entry name" value="BP450"/>
</dbReference>
<dbReference type="EMBL" id="RSAA01000011">
    <property type="protein sequence ID" value="RRO16693.1"/>
    <property type="molecule type" value="Genomic_DNA"/>
</dbReference>
<accession>A0A3R8VFS6</accession>
<keyword evidence="7" id="KW-0408">Iron</keyword>
<dbReference type="GO" id="GO:0005737">
    <property type="term" value="C:cytoplasm"/>
    <property type="evidence" value="ECO:0007669"/>
    <property type="project" value="UniProtKB-SubCell"/>
</dbReference>
<organism evidence="9 10">
    <name type="scientific">Saccharopolyspora rhizosphaerae</name>
    <dbReference type="NCBI Taxonomy" id="2492662"/>
    <lineage>
        <taxon>Bacteria</taxon>
        <taxon>Bacillati</taxon>
        <taxon>Actinomycetota</taxon>
        <taxon>Actinomycetes</taxon>
        <taxon>Pseudonocardiales</taxon>
        <taxon>Pseudonocardiaceae</taxon>
        <taxon>Saccharopolyspora</taxon>
    </lineage>
</organism>
<evidence type="ECO:0000256" key="4">
    <source>
        <dbReference type="ARBA" id="ARBA00022617"/>
    </source>
</evidence>
<keyword evidence="5" id="KW-0479">Metal-binding</keyword>
<dbReference type="PANTHER" id="PTHR46696:SF1">
    <property type="entry name" value="CYTOCHROME P450 YJIB-RELATED"/>
    <property type="match status" value="1"/>
</dbReference>
<evidence type="ECO:0000256" key="5">
    <source>
        <dbReference type="ARBA" id="ARBA00022723"/>
    </source>
</evidence>
<keyword evidence="10" id="KW-1185">Reference proteome</keyword>
<evidence type="ECO:0000256" key="3">
    <source>
        <dbReference type="ARBA" id="ARBA00022490"/>
    </source>
</evidence>
<evidence type="ECO:0000256" key="7">
    <source>
        <dbReference type="ARBA" id="ARBA00023004"/>
    </source>
</evidence>
<comment type="subcellular location">
    <subcellularLocation>
        <location evidence="1">Cytoplasm</location>
    </subcellularLocation>
</comment>
<proteinExistence type="inferred from homology"/>
<dbReference type="GO" id="GO:0016705">
    <property type="term" value="F:oxidoreductase activity, acting on paired donors, with incorporation or reduction of molecular oxygen"/>
    <property type="evidence" value="ECO:0007669"/>
    <property type="project" value="InterPro"/>
</dbReference>
<dbReference type="AlphaFoldDB" id="A0A3R8VFS6"/>
<dbReference type="FunFam" id="1.10.630.10:FF:000018">
    <property type="entry name" value="Cytochrome P450 monooxygenase"/>
    <property type="match status" value="1"/>
</dbReference>
<dbReference type="InterPro" id="IPR036396">
    <property type="entry name" value="Cyt_P450_sf"/>
</dbReference>
<comment type="caution">
    <text evidence="9">The sequence shown here is derived from an EMBL/GenBank/DDBJ whole genome shotgun (WGS) entry which is preliminary data.</text>
</comment>
<evidence type="ECO:0000256" key="6">
    <source>
        <dbReference type="ARBA" id="ARBA00023002"/>
    </source>
</evidence>
<dbReference type="SUPFAM" id="SSF48264">
    <property type="entry name" value="Cytochrome P450"/>
    <property type="match status" value="1"/>
</dbReference>
<keyword evidence="8" id="KW-0503">Monooxygenase</keyword>
<dbReference type="PRINTS" id="PR00385">
    <property type="entry name" value="P450"/>
</dbReference>
<dbReference type="GO" id="GO:0020037">
    <property type="term" value="F:heme binding"/>
    <property type="evidence" value="ECO:0007669"/>
    <property type="project" value="InterPro"/>
</dbReference>